<comment type="pathway">
    <text evidence="1">Glycan biosynthesis; glycogen biosynthesis.</text>
</comment>
<reference evidence="16" key="2">
    <citation type="submission" date="2023-01" db="EMBL/GenBank/DDBJ databases">
        <authorList>
            <person name="Sun Q."/>
            <person name="Evtushenko L."/>
        </authorList>
    </citation>
    <scope>NUCLEOTIDE SEQUENCE</scope>
    <source>
        <strain evidence="16">VKM Ac-1069</strain>
    </source>
</reference>
<comment type="similarity">
    <text evidence="2">Belongs to the aminoglycoside phosphotransferase family.</text>
</comment>
<evidence type="ECO:0000256" key="7">
    <source>
        <dbReference type="ARBA" id="ARBA00022679"/>
    </source>
</evidence>
<evidence type="ECO:0000256" key="6">
    <source>
        <dbReference type="ARBA" id="ARBA00022600"/>
    </source>
</evidence>
<organism evidence="16 17">
    <name type="scientific">Pseudonocardia halophobica</name>
    <dbReference type="NCBI Taxonomy" id="29401"/>
    <lineage>
        <taxon>Bacteria</taxon>
        <taxon>Bacillati</taxon>
        <taxon>Actinomycetota</taxon>
        <taxon>Actinomycetes</taxon>
        <taxon>Pseudonocardiales</taxon>
        <taxon>Pseudonocardiaceae</taxon>
        <taxon>Pseudonocardia</taxon>
    </lineage>
</organism>
<dbReference type="Gene3D" id="3.90.1200.10">
    <property type="match status" value="1"/>
</dbReference>
<dbReference type="Pfam" id="PF18085">
    <property type="entry name" value="Mak_N_cap"/>
    <property type="match status" value="1"/>
</dbReference>
<dbReference type="InterPro" id="IPR011009">
    <property type="entry name" value="Kinase-like_dom_sf"/>
</dbReference>
<keyword evidence="6" id="KW-0321">Glycogen metabolism</keyword>
<keyword evidence="8" id="KW-0547">Nucleotide-binding</keyword>
<accession>A0A9W6NVH2</accession>
<protein>
    <recommendedName>
        <fullName evidence="5">Maltokinase</fullName>
        <ecNumber evidence="4">2.7.1.175</ecNumber>
    </recommendedName>
    <alternativeName>
        <fullName evidence="13">Maltose-1-phosphate synthase</fullName>
    </alternativeName>
</protein>
<evidence type="ECO:0000256" key="3">
    <source>
        <dbReference type="ARBA" id="ARBA00011245"/>
    </source>
</evidence>
<dbReference type="GO" id="GO:0005978">
    <property type="term" value="P:glycogen biosynthetic process"/>
    <property type="evidence" value="ECO:0007669"/>
    <property type="project" value="UniProtKB-KW"/>
</dbReference>
<dbReference type="RefSeq" id="WP_051737286.1">
    <property type="nucleotide sequence ID" value="NZ_BAAAUZ010000079.1"/>
</dbReference>
<dbReference type="AlphaFoldDB" id="A0A9W6NVH2"/>
<evidence type="ECO:0000256" key="10">
    <source>
        <dbReference type="ARBA" id="ARBA00022840"/>
    </source>
</evidence>
<evidence type="ECO:0000313" key="16">
    <source>
        <dbReference type="EMBL" id="GLL10844.1"/>
    </source>
</evidence>
<feature type="domain" description="Maltokinase N-terminal cap" evidence="15">
    <location>
        <begin position="15"/>
        <end position="99"/>
    </location>
</feature>
<evidence type="ECO:0000256" key="8">
    <source>
        <dbReference type="ARBA" id="ARBA00022741"/>
    </source>
</evidence>
<dbReference type="GO" id="GO:0005524">
    <property type="term" value="F:ATP binding"/>
    <property type="evidence" value="ECO:0007669"/>
    <property type="project" value="UniProtKB-KW"/>
</dbReference>
<dbReference type="InterPro" id="IPR040999">
    <property type="entry name" value="Mak_N_cap"/>
</dbReference>
<gene>
    <name evidence="16" type="primary">mak</name>
    <name evidence="16" type="ORF">GCM10017577_19850</name>
</gene>
<dbReference type="Proteomes" id="UP001143463">
    <property type="component" value="Unassembled WGS sequence"/>
</dbReference>
<dbReference type="EC" id="2.7.1.175" evidence="4"/>
<evidence type="ECO:0000259" key="15">
    <source>
        <dbReference type="Pfam" id="PF18085"/>
    </source>
</evidence>
<keyword evidence="11" id="KW-0320">Glycogen biosynthesis</keyword>
<evidence type="ECO:0000256" key="12">
    <source>
        <dbReference type="ARBA" id="ARBA00023277"/>
    </source>
</evidence>
<keyword evidence="10" id="KW-0067">ATP-binding</keyword>
<keyword evidence="12" id="KW-0119">Carbohydrate metabolism</keyword>
<dbReference type="EMBL" id="BSFQ01000006">
    <property type="protein sequence ID" value="GLL10844.1"/>
    <property type="molecule type" value="Genomic_DNA"/>
</dbReference>
<proteinExistence type="inferred from homology"/>
<evidence type="ECO:0000256" key="14">
    <source>
        <dbReference type="ARBA" id="ARBA00049067"/>
    </source>
</evidence>
<evidence type="ECO:0000313" key="17">
    <source>
        <dbReference type="Proteomes" id="UP001143463"/>
    </source>
</evidence>
<dbReference type="GO" id="GO:0016301">
    <property type="term" value="F:kinase activity"/>
    <property type="evidence" value="ECO:0007669"/>
    <property type="project" value="UniProtKB-KW"/>
</dbReference>
<evidence type="ECO:0000256" key="13">
    <source>
        <dbReference type="ARBA" id="ARBA00031251"/>
    </source>
</evidence>
<evidence type="ECO:0000256" key="5">
    <source>
        <dbReference type="ARBA" id="ARBA00013882"/>
    </source>
</evidence>
<name>A0A9W6NVH2_9PSEU</name>
<keyword evidence="9" id="KW-0418">Kinase</keyword>
<reference evidence="16" key="1">
    <citation type="journal article" date="2014" name="Int. J. Syst. Evol. Microbiol.">
        <title>Complete genome sequence of Corynebacterium casei LMG S-19264T (=DSM 44701T), isolated from a smear-ripened cheese.</title>
        <authorList>
            <consortium name="US DOE Joint Genome Institute (JGI-PGF)"/>
            <person name="Walter F."/>
            <person name="Albersmeier A."/>
            <person name="Kalinowski J."/>
            <person name="Ruckert C."/>
        </authorList>
    </citation>
    <scope>NUCLEOTIDE SEQUENCE</scope>
    <source>
        <strain evidence="16">VKM Ac-1069</strain>
    </source>
</reference>
<dbReference type="SUPFAM" id="SSF56112">
    <property type="entry name" value="Protein kinase-like (PK-like)"/>
    <property type="match status" value="1"/>
</dbReference>
<evidence type="ECO:0000256" key="2">
    <source>
        <dbReference type="ARBA" id="ARBA00006219"/>
    </source>
</evidence>
<comment type="subunit">
    <text evidence="3">Monomer.</text>
</comment>
<comment type="catalytic activity">
    <reaction evidence="14">
        <text>D-maltose + ATP = alpha-maltose 1-phosphate + ADP + H(+)</text>
        <dbReference type="Rhea" id="RHEA:31915"/>
        <dbReference type="ChEBI" id="CHEBI:15378"/>
        <dbReference type="ChEBI" id="CHEBI:17306"/>
        <dbReference type="ChEBI" id="CHEBI:30616"/>
        <dbReference type="ChEBI" id="CHEBI:63576"/>
        <dbReference type="ChEBI" id="CHEBI:456216"/>
        <dbReference type="EC" id="2.7.1.175"/>
    </reaction>
</comment>
<evidence type="ECO:0000256" key="1">
    <source>
        <dbReference type="ARBA" id="ARBA00004964"/>
    </source>
</evidence>
<sequence length="472" mass="51326">MTALAEELPAHLPDYLARQRWFPAKGRPVESVAVAGSTPLIGEGELLLDLCLLRVTFADGSAPEHYQLLAGRRHQPTPDLEYATIGAVGDRIAYDAMWDHEATAFLLDSIREGRTYGDIRFVPEPGVEIPSGVSGRILGVEQSNTSVAYGDKSIFKLFRRVAPGLNPDLELHRALRGEGSEQVASLQGAVEGTLDGQPATLGMLQDFASNSAEGWAMALTSVRDLFAEGDLYANEVGGDFAGEARRLGETVAVVHKELAAALGTGSRDADELRAALTARLTEAASQVPALGEHVDGIRAVYDALTGEIPTQRVHGDLHLGQTLRTPRGWLLIDFEGEPAAPLTERTRMDSPLRDVAGMLRSFDYAVYHQVTLADADEHEEQQLFRRADEWAVRNRSAFCDGYAFGAGRDPRAEAAVLRAYELDKAVYEVVYETRSRPTWASIPLTSIARLVEEAQDKGVDTADPESDPHISL</sequence>
<comment type="caution">
    <text evidence="16">The sequence shown here is derived from an EMBL/GenBank/DDBJ whole genome shotgun (WGS) entry which is preliminary data.</text>
</comment>
<keyword evidence="17" id="KW-1185">Reference proteome</keyword>
<evidence type="ECO:0000256" key="11">
    <source>
        <dbReference type="ARBA" id="ARBA00023056"/>
    </source>
</evidence>
<evidence type="ECO:0000256" key="9">
    <source>
        <dbReference type="ARBA" id="ARBA00022777"/>
    </source>
</evidence>
<evidence type="ECO:0000256" key="4">
    <source>
        <dbReference type="ARBA" id="ARBA00011962"/>
    </source>
</evidence>
<keyword evidence="7" id="KW-0808">Transferase</keyword>